<dbReference type="STRING" id="109895.A0A507E271"/>
<sequence length="231" mass="24860">MAAPLKDFTKFGRKIVAVGRNYAAHAAELSNPLPKIPLLFLKPTSSYVPAPKPFALPAPHVMHHEIELGIVIGKTATHVSRAEADSVVAGYCLALDMTARDLQDKAKSAKAPWTVAKGWDGFTPVSEFIPKEKISDPQNLRLWLEVDGKKVQDGNTKDMIFSIPTLISYVSKLMTLERGDVILTGTPAGVGPVQVGQTMKAGLEAPGASSQIITMSVPVIERLPKVDVNEV</sequence>
<dbReference type="GO" id="GO:0019752">
    <property type="term" value="P:carboxylic acid metabolic process"/>
    <property type="evidence" value="ECO:0007669"/>
    <property type="project" value="UniProtKB-ARBA"/>
</dbReference>
<comment type="similarity">
    <text evidence="1">Belongs to the FAH family.</text>
</comment>
<gene>
    <name evidence="4" type="ORF">PhCBS80983_g03499</name>
</gene>
<organism evidence="4 5">
    <name type="scientific">Powellomyces hirtus</name>
    <dbReference type="NCBI Taxonomy" id="109895"/>
    <lineage>
        <taxon>Eukaryota</taxon>
        <taxon>Fungi</taxon>
        <taxon>Fungi incertae sedis</taxon>
        <taxon>Chytridiomycota</taxon>
        <taxon>Chytridiomycota incertae sedis</taxon>
        <taxon>Chytridiomycetes</taxon>
        <taxon>Spizellomycetales</taxon>
        <taxon>Powellomycetaceae</taxon>
        <taxon>Powellomyces</taxon>
    </lineage>
</organism>
<dbReference type="Proteomes" id="UP000318582">
    <property type="component" value="Unassembled WGS sequence"/>
</dbReference>
<evidence type="ECO:0000256" key="1">
    <source>
        <dbReference type="ARBA" id="ARBA00010211"/>
    </source>
</evidence>
<dbReference type="Pfam" id="PF01557">
    <property type="entry name" value="FAA_hydrolase"/>
    <property type="match status" value="1"/>
</dbReference>
<protein>
    <recommendedName>
        <fullName evidence="3">Fumarylacetoacetase-like C-terminal domain-containing protein</fullName>
    </recommendedName>
</protein>
<dbReference type="SUPFAM" id="SSF56529">
    <property type="entry name" value="FAH"/>
    <property type="match status" value="1"/>
</dbReference>
<reference evidence="4 5" key="1">
    <citation type="journal article" date="2019" name="Sci. Rep.">
        <title>Comparative genomics of chytrid fungi reveal insights into the obligate biotrophic and pathogenic lifestyle of Synchytrium endobioticum.</title>
        <authorList>
            <person name="van de Vossenberg B.T.L.H."/>
            <person name="Warris S."/>
            <person name="Nguyen H.D.T."/>
            <person name="van Gent-Pelzer M.P.E."/>
            <person name="Joly D.L."/>
            <person name="van de Geest H.C."/>
            <person name="Bonants P.J.M."/>
            <person name="Smith D.S."/>
            <person name="Levesque C.A."/>
            <person name="van der Lee T.A.J."/>
        </authorList>
    </citation>
    <scope>NUCLEOTIDE SEQUENCE [LARGE SCALE GENOMIC DNA]</scope>
    <source>
        <strain evidence="4 5">CBS 809.83</strain>
    </source>
</reference>
<dbReference type="GO" id="GO:0018773">
    <property type="term" value="F:acetylpyruvate hydrolase activity"/>
    <property type="evidence" value="ECO:0007669"/>
    <property type="project" value="TreeGrafter"/>
</dbReference>
<keyword evidence="5" id="KW-1185">Reference proteome</keyword>
<evidence type="ECO:0000259" key="3">
    <source>
        <dbReference type="Pfam" id="PF01557"/>
    </source>
</evidence>
<evidence type="ECO:0000313" key="5">
    <source>
        <dbReference type="Proteomes" id="UP000318582"/>
    </source>
</evidence>
<dbReference type="GO" id="GO:0046872">
    <property type="term" value="F:metal ion binding"/>
    <property type="evidence" value="ECO:0007669"/>
    <property type="project" value="UniProtKB-KW"/>
</dbReference>
<evidence type="ECO:0000313" key="4">
    <source>
        <dbReference type="EMBL" id="TPX57916.1"/>
    </source>
</evidence>
<dbReference type="EMBL" id="QEAQ01000045">
    <property type="protein sequence ID" value="TPX57916.1"/>
    <property type="molecule type" value="Genomic_DNA"/>
</dbReference>
<dbReference type="FunFam" id="3.90.850.10:FF:000003">
    <property type="entry name" value="Fumarylacetoacetate hydrolase domain-containing 1"/>
    <property type="match status" value="1"/>
</dbReference>
<dbReference type="PANTHER" id="PTHR11820">
    <property type="entry name" value="ACYLPYRUVASE"/>
    <property type="match status" value="1"/>
</dbReference>
<dbReference type="PANTHER" id="PTHR11820:SF7">
    <property type="entry name" value="ACYLPYRUVASE FAHD1, MITOCHONDRIAL"/>
    <property type="match status" value="1"/>
</dbReference>
<dbReference type="GO" id="GO:0005739">
    <property type="term" value="C:mitochondrion"/>
    <property type="evidence" value="ECO:0007669"/>
    <property type="project" value="TreeGrafter"/>
</dbReference>
<keyword evidence="2" id="KW-0479">Metal-binding</keyword>
<dbReference type="Gene3D" id="3.90.850.10">
    <property type="entry name" value="Fumarylacetoacetase-like, C-terminal domain"/>
    <property type="match status" value="1"/>
</dbReference>
<feature type="domain" description="Fumarylacetoacetase-like C-terminal" evidence="3">
    <location>
        <begin position="14"/>
        <end position="204"/>
    </location>
</feature>
<comment type="caution">
    <text evidence="4">The sequence shown here is derived from an EMBL/GenBank/DDBJ whole genome shotgun (WGS) entry which is preliminary data.</text>
</comment>
<dbReference type="AlphaFoldDB" id="A0A507E271"/>
<dbReference type="InterPro" id="IPR011234">
    <property type="entry name" value="Fumarylacetoacetase-like_C"/>
</dbReference>
<dbReference type="InterPro" id="IPR036663">
    <property type="entry name" value="Fumarylacetoacetase_C_sf"/>
</dbReference>
<proteinExistence type="inferred from homology"/>
<accession>A0A507E271</accession>
<name>A0A507E271_9FUNG</name>
<evidence type="ECO:0000256" key="2">
    <source>
        <dbReference type="ARBA" id="ARBA00022723"/>
    </source>
</evidence>